<dbReference type="KEGG" id="aeh:Mlg_2402"/>
<keyword evidence="4" id="KW-1003">Cell membrane</keyword>
<dbReference type="Gene3D" id="2.30.30.830">
    <property type="match status" value="1"/>
</dbReference>
<evidence type="ECO:0000256" key="1">
    <source>
        <dbReference type="ARBA" id="ARBA00004533"/>
    </source>
</evidence>
<organism evidence="11 12">
    <name type="scientific">Alkalilimnicola ehrlichii (strain ATCC BAA-1101 / DSM 17681 / MLHE-1)</name>
    <dbReference type="NCBI Taxonomy" id="187272"/>
    <lineage>
        <taxon>Bacteria</taxon>
        <taxon>Pseudomonadati</taxon>
        <taxon>Pseudomonadota</taxon>
        <taxon>Gammaproteobacteria</taxon>
        <taxon>Chromatiales</taxon>
        <taxon>Ectothiorhodospiraceae</taxon>
        <taxon>Alkalilimnicola</taxon>
    </lineage>
</organism>
<dbReference type="Proteomes" id="UP000001962">
    <property type="component" value="Chromosome"/>
</dbReference>
<keyword evidence="12" id="KW-1185">Reference proteome</keyword>
<dbReference type="Gene3D" id="2.30.42.10">
    <property type="match status" value="1"/>
</dbReference>
<dbReference type="GO" id="GO:0005886">
    <property type="term" value="C:plasma membrane"/>
    <property type="evidence" value="ECO:0007669"/>
    <property type="project" value="UniProtKB-SubCell"/>
</dbReference>
<keyword evidence="7" id="KW-0653">Protein transport</keyword>
<evidence type="ECO:0000256" key="4">
    <source>
        <dbReference type="ARBA" id="ARBA00022475"/>
    </source>
</evidence>
<comment type="subcellular location">
    <subcellularLocation>
        <location evidence="1">Cell inner membrane</location>
    </subcellularLocation>
</comment>
<evidence type="ECO:0000256" key="6">
    <source>
        <dbReference type="ARBA" id="ARBA00022692"/>
    </source>
</evidence>
<dbReference type="SUPFAM" id="SSF50156">
    <property type="entry name" value="PDZ domain-like"/>
    <property type="match status" value="1"/>
</dbReference>
<keyword evidence="5" id="KW-0997">Cell inner membrane</keyword>
<evidence type="ECO:0000256" key="8">
    <source>
        <dbReference type="ARBA" id="ARBA00022989"/>
    </source>
</evidence>
<evidence type="ECO:0000256" key="3">
    <source>
        <dbReference type="ARBA" id="ARBA00022448"/>
    </source>
</evidence>
<keyword evidence="9" id="KW-0472">Membrane</keyword>
<evidence type="ECO:0000256" key="7">
    <source>
        <dbReference type="ARBA" id="ARBA00022927"/>
    </source>
</evidence>
<keyword evidence="8" id="KW-1133">Transmembrane helix</keyword>
<dbReference type="AlphaFoldDB" id="Q0A5Z5"/>
<evidence type="ECO:0000313" key="11">
    <source>
        <dbReference type="EMBL" id="ABI57742.1"/>
    </source>
</evidence>
<dbReference type="eggNOG" id="COG3031">
    <property type="taxonomic scope" value="Bacteria"/>
</dbReference>
<dbReference type="RefSeq" id="WP_011630135.1">
    <property type="nucleotide sequence ID" value="NC_008340.1"/>
</dbReference>
<dbReference type="InterPro" id="IPR001639">
    <property type="entry name" value="T2SS_protein-GspC"/>
</dbReference>
<evidence type="ECO:0000256" key="9">
    <source>
        <dbReference type="ARBA" id="ARBA00023136"/>
    </source>
</evidence>
<dbReference type="GO" id="GO:0015628">
    <property type="term" value="P:protein secretion by the type II secretion system"/>
    <property type="evidence" value="ECO:0007669"/>
    <property type="project" value="InterPro"/>
</dbReference>
<dbReference type="EMBL" id="CP000453">
    <property type="protein sequence ID" value="ABI57742.1"/>
    <property type="molecule type" value="Genomic_DNA"/>
</dbReference>
<keyword evidence="3" id="KW-0813">Transport</keyword>
<evidence type="ECO:0000313" key="12">
    <source>
        <dbReference type="Proteomes" id="UP000001962"/>
    </source>
</evidence>
<sequence>MAAESGYRGLGIAGVERLGAFAGGLLTGRGGHWLRWLLAVLLVILLAQGGARLTWWLLGYGPAQEVPAAAWSGPEEPAAPGGDEADAGETRLAAVARLHLLGQAEDDDELDAVLATEELPETRLNLELKGVLARGGQGQGAALIASRGRTEVFRVSDEVPGGATLVQVHTDRVVLRRDGRHELLRLPRKVAELLASADFDVPGTQAGRGSDAARVLPAAARGDVDREALSDLRGELTRNPERLWDIVNVRPVMEGGRLQGYRLQPVQHQALFRQAGLRDDDVVTAVNGVGLDNPARMGELMGSLATADRITLDVRRDGRMETVIVELQ</sequence>
<dbReference type="InterPro" id="IPR036034">
    <property type="entry name" value="PDZ_sf"/>
</dbReference>
<evidence type="ECO:0000259" key="10">
    <source>
        <dbReference type="Pfam" id="PF11356"/>
    </source>
</evidence>
<gene>
    <name evidence="11" type="ordered locus">Mlg_2402</name>
</gene>
<dbReference type="Pfam" id="PF11356">
    <property type="entry name" value="T2SSC"/>
    <property type="match status" value="1"/>
</dbReference>
<evidence type="ECO:0000256" key="5">
    <source>
        <dbReference type="ARBA" id="ARBA00022519"/>
    </source>
</evidence>
<dbReference type="OrthoDB" id="1491375at2"/>
<reference evidence="12" key="1">
    <citation type="submission" date="2006-08" db="EMBL/GenBank/DDBJ databases">
        <title>Complete sequence of Alkalilimnicola ehrilichei MLHE-1.</title>
        <authorList>
            <person name="Copeland A."/>
            <person name="Lucas S."/>
            <person name="Lapidus A."/>
            <person name="Barry K."/>
            <person name="Detter J.C."/>
            <person name="Glavina del Rio T."/>
            <person name="Hammon N."/>
            <person name="Israni S."/>
            <person name="Dalin E."/>
            <person name="Tice H."/>
            <person name="Pitluck S."/>
            <person name="Sims D."/>
            <person name="Brettin T."/>
            <person name="Bruce D."/>
            <person name="Han C."/>
            <person name="Tapia R."/>
            <person name="Gilna P."/>
            <person name="Schmutz J."/>
            <person name="Larimer F."/>
            <person name="Land M."/>
            <person name="Hauser L."/>
            <person name="Kyrpides N."/>
            <person name="Mikhailova N."/>
            <person name="Oremland R.S."/>
            <person name="Hoeft S.E."/>
            <person name="Switzer-Blum J."/>
            <person name="Kulp T."/>
            <person name="King G."/>
            <person name="Tabita R."/>
            <person name="Witte B."/>
            <person name="Santini J.M."/>
            <person name="Basu P."/>
            <person name="Hollibaugh J.T."/>
            <person name="Xie G."/>
            <person name="Stolz J.F."/>
            <person name="Richardson P."/>
        </authorList>
    </citation>
    <scope>NUCLEOTIDE SEQUENCE [LARGE SCALE GENOMIC DNA]</scope>
    <source>
        <strain evidence="12">ATCC BAA-1101 / DSM 17681 / MLHE-1</strain>
    </source>
</reference>
<comment type="similarity">
    <text evidence="2">Belongs to the GSP C family.</text>
</comment>
<dbReference type="GO" id="GO:0015627">
    <property type="term" value="C:type II protein secretion system complex"/>
    <property type="evidence" value="ECO:0007669"/>
    <property type="project" value="InterPro"/>
</dbReference>
<accession>Q0A5Z5</accession>
<evidence type="ECO:0000256" key="2">
    <source>
        <dbReference type="ARBA" id="ARBA00007986"/>
    </source>
</evidence>
<protein>
    <submittedName>
        <fullName evidence="11">General secretion pathway protein C</fullName>
    </submittedName>
</protein>
<proteinExistence type="inferred from homology"/>
<feature type="domain" description="Type II secretion system protein GspC N-terminal" evidence="10">
    <location>
        <begin position="40"/>
        <end position="186"/>
    </location>
</feature>
<dbReference type="NCBIfam" id="TIGR01713">
    <property type="entry name" value="typeII_sec_gspC"/>
    <property type="match status" value="1"/>
</dbReference>
<dbReference type="HOGENOM" id="CLU_068012_1_0_6"/>
<dbReference type="InterPro" id="IPR024961">
    <property type="entry name" value="T2SS_GspC_N"/>
</dbReference>
<name>Q0A5Z5_ALKEH</name>
<keyword evidence="6" id="KW-0812">Transmembrane</keyword>